<gene>
    <name evidence="5" type="ORF">PsB1_1654</name>
</gene>
<protein>
    <recommendedName>
        <fullName evidence="4">HTH marR-type domain-containing protein</fullName>
    </recommendedName>
</protein>
<dbReference type="InterPro" id="IPR023187">
    <property type="entry name" value="Tscrpt_reg_MarR-type_CS"/>
</dbReference>
<reference evidence="5" key="2">
    <citation type="journal article" date="2023" name="ISME Commun">
        <title>Characterization of a bloom-associated alphaproteobacterial lineage, 'Candidatus Phycosocius': insights into freshwater algal-bacterial interactions.</title>
        <authorList>
            <person name="Tanabe Y."/>
            <person name="Yamaguchi H."/>
            <person name="Yoshida M."/>
            <person name="Kai A."/>
            <person name="Okazaki Y."/>
        </authorList>
    </citation>
    <scope>NUCLEOTIDE SEQUENCE</scope>
    <source>
        <strain evidence="5">BOTRYCO-1</strain>
    </source>
</reference>
<reference evidence="5" key="1">
    <citation type="submission" date="2021-05" db="EMBL/GenBank/DDBJ databases">
        <authorList>
            <person name="Tanabe Y."/>
        </authorList>
    </citation>
    <scope>NUCLEOTIDE SEQUENCE</scope>
    <source>
        <strain evidence="5">BOTRYCO-1</strain>
    </source>
</reference>
<evidence type="ECO:0000256" key="2">
    <source>
        <dbReference type="ARBA" id="ARBA00023125"/>
    </source>
</evidence>
<dbReference type="RefSeq" id="WP_284360425.1">
    <property type="nucleotide sequence ID" value="NZ_BPFZ01000010.1"/>
</dbReference>
<dbReference type="InterPro" id="IPR039422">
    <property type="entry name" value="MarR/SlyA-like"/>
</dbReference>
<dbReference type="PROSITE" id="PS01117">
    <property type="entry name" value="HTH_MARR_1"/>
    <property type="match status" value="1"/>
</dbReference>
<dbReference type="PANTHER" id="PTHR33164">
    <property type="entry name" value="TRANSCRIPTIONAL REGULATOR, MARR FAMILY"/>
    <property type="match status" value="1"/>
</dbReference>
<dbReference type="InterPro" id="IPR036388">
    <property type="entry name" value="WH-like_DNA-bd_sf"/>
</dbReference>
<evidence type="ECO:0000256" key="1">
    <source>
        <dbReference type="ARBA" id="ARBA00023015"/>
    </source>
</evidence>
<dbReference type="Proteomes" id="UP001161064">
    <property type="component" value="Unassembled WGS sequence"/>
</dbReference>
<keyword evidence="1" id="KW-0805">Transcription regulation</keyword>
<dbReference type="SUPFAM" id="SSF46785">
    <property type="entry name" value="Winged helix' DNA-binding domain"/>
    <property type="match status" value="1"/>
</dbReference>
<keyword evidence="2" id="KW-0238">DNA-binding</keyword>
<feature type="domain" description="HTH marR-type" evidence="4">
    <location>
        <begin position="30"/>
        <end position="164"/>
    </location>
</feature>
<dbReference type="PANTHER" id="PTHR33164:SF43">
    <property type="entry name" value="HTH-TYPE TRANSCRIPTIONAL REPRESSOR YETL"/>
    <property type="match status" value="1"/>
</dbReference>
<accession>A0ABQ4PWR3</accession>
<name>A0ABQ4PWR3_9PROT</name>
<dbReference type="InterPro" id="IPR000835">
    <property type="entry name" value="HTH_MarR-typ"/>
</dbReference>
<evidence type="ECO:0000259" key="4">
    <source>
        <dbReference type="PROSITE" id="PS50995"/>
    </source>
</evidence>
<sequence length="173" mass="18293">MTVNSSLGTFTRSSNAAAGTPRLYLREDELDNGVSMILGAAQKLKSATSAQRKAFGLTWSETRCLLQAMGQSIPVLVMATALDLTKQTILKTLEALEGRGLILRTNDTQDGRRKLVTLTQEGLVLAQDLALALRVCLAGAYKGAGSEAVAGCDKVLTILTQTQNPPSRSGPTS</sequence>
<comment type="caution">
    <text evidence="5">The sequence shown here is derived from an EMBL/GenBank/DDBJ whole genome shotgun (WGS) entry which is preliminary data.</text>
</comment>
<keyword evidence="6" id="KW-1185">Reference proteome</keyword>
<evidence type="ECO:0000313" key="5">
    <source>
        <dbReference type="EMBL" id="GIU67500.1"/>
    </source>
</evidence>
<dbReference type="Gene3D" id="1.10.10.10">
    <property type="entry name" value="Winged helix-like DNA-binding domain superfamily/Winged helix DNA-binding domain"/>
    <property type="match status" value="1"/>
</dbReference>
<keyword evidence="3" id="KW-0804">Transcription</keyword>
<evidence type="ECO:0000256" key="3">
    <source>
        <dbReference type="ARBA" id="ARBA00023163"/>
    </source>
</evidence>
<dbReference type="InterPro" id="IPR036390">
    <property type="entry name" value="WH_DNA-bd_sf"/>
</dbReference>
<dbReference type="PROSITE" id="PS50995">
    <property type="entry name" value="HTH_MARR_2"/>
    <property type="match status" value="1"/>
</dbReference>
<organism evidence="5 6">
    <name type="scientific">Candidatus Phycosocius spiralis</name>
    <dbReference type="NCBI Taxonomy" id="2815099"/>
    <lineage>
        <taxon>Bacteria</taxon>
        <taxon>Pseudomonadati</taxon>
        <taxon>Pseudomonadota</taxon>
        <taxon>Alphaproteobacteria</taxon>
        <taxon>Caulobacterales</taxon>
        <taxon>Caulobacterales incertae sedis</taxon>
        <taxon>Candidatus Phycosocius</taxon>
    </lineage>
</organism>
<evidence type="ECO:0000313" key="6">
    <source>
        <dbReference type="Proteomes" id="UP001161064"/>
    </source>
</evidence>
<proteinExistence type="predicted"/>
<dbReference type="SMART" id="SM00347">
    <property type="entry name" value="HTH_MARR"/>
    <property type="match status" value="1"/>
</dbReference>
<dbReference type="EMBL" id="BPFZ01000010">
    <property type="protein sequence ID" value="GIU67500.1"/>
    <property type="molecule type" value="Genomic_DNA"/>
</dbReference>